<accession>A0AAV9EVY1</accession>
<name>A0AAV9EVY1_ACOCL</name>
<gene>
    <name evidence="8" type="ORF">QJS10_CPA05g02034</name>
</gene>
<dbReference type="GO" id="GO:0006281">
    <property type="term" value="P:DNA repair"/>
    <property type="evidence" value="ECO:0007669"/>
    <property type="project" value="UniProtKB-KW"/>
</dbReference>
<keyword evidence="7" id="KW-0131">Cell cycle</keyword>
<dbReference type="GO" id="GO:0035825">
    <property type="term" value="P:homologous recombination"/>
    <property type="evidence" value="ECO:0007669"/>
    <property type="project" value="UniProtKB-ARBA"/>
</dbReference>
<dbReference type="InterPro" id="IPR011989">
    <property type="entry name" value="ARM-like"/>
</dbReference>
<dbReference type="EMBL" id="JAUJYO010000005">
    <property type="protein sequence ID" value="KAK1317915.1"/>
    <property type="molecule type" value="Genomic_DNA"/>
</dbReference>
<dbReference type="Gene3D" id="1.25.10.10">
    <property type="entry name" value="Leucine-rich Repeat Variant"/>
    <property type="match status" value="1"/>
</dbReference>
<comment type="caution">
    <text evidence="8">The sequence shown here is derived from an EMBL/GenBank/DDBJ whole genome shotgun (WGS) entry which is preliminary data.</text>
</comment>
<protein>
    <submittedName>
        <fullName evidence="8">Uncharacterized protein</fullName>
    </submittedName>
</protein>
<keyword evidence="9" id="KW-1185">Reference proteome</keyword>
<dbReference type="AlphaFoldDB" id="A0AAV9EVY1"/>
<sequence>MTRKLEQQLRDVGAKLEKPPASKDALVKLLKTPLKQKEMRDLLKQAGNYLSELDQSPSPSITESMQSCLNAIAQPELLKHQDRDVKLLVATCICEITRITAPEAPYSDDILRDIFHLIVGTFSGLDDINGPSFGRRVVILETLARYKSCVVMLDLECNDLINQMFSTFLGVISDDHPDSVLTSMQTIMVLLLDESEDIQESLDVSKAARGLAMKVIERCAGKLEPYIKPLLISSISGDDTMSDAPFDYHEVIYDIYQCAPQILTGVIPYITGELLADQLDVRLKAVNILGDLFALPGHDISEAFQPLFSEFLKRLADRVVEVRVSMIEHVKKCLMSNPSRAEASNIVSALCDRLLDYDENVRKQVVAAVCDLIAHSLKSIPAETAMLVAERLRDKSLLVKKYTMERLAELYKLSCSSSSHDSVIASELGWIPGKILRCFYDKDFRSETVEVILCGSLFPPELSVKDRVKHWLSIFSGFDKVEAKALDQLLAQKQRLQQDMQKYLSLRTHQESDAPEVQKRMLGCFRAMSRLFNDPAKAEESFQMLNQLKDANIWKLLTTLLDSNTSFLQAWTCRDDLLKILGEKHPLHGFMGVLTMKCSYLLFNKECVKEILSEATSVKSAGSVKNITSCMNLLVVIASFSPSLLGGVEEDLVNLLKEDDNEMIREGIVHVLAKAGGAIREQLAMTSSSVELILERLCLEGSRKQAKYSVQALGAITKDDGLKSLSVLYKNAEGDPKTSHGEINELCLLKIFSIKTLVKSYLPIKDAHLRPGIENLYKILKNMLCFGEISKDIISSHADKDQLKLASAKAVLRLSKYWDKKLPVDLFYLCLNTSQDIDPQLRKLFLSKVHQYIKEKVLDPKYACFFLFNITEPQAPEYKEASNLYPHVRALKYIFISEYILVHFVHALAHHPSFPNLSECRDVRAYEPVYCILRPDSLVEHKMLMFFKVSQELKVSGSTPAGTM</sequence>
<evidence type="ECO:0000256" key="4">
    <source>
        <dbReference type="ARBA" id="ARBA00022776"/>
    </source>
</evidence>
<dbReference type="GO" id="GO:0000785">
    <property type="term" value="C:chromatin"/>
    <property type="evidence" value="ECO:0007669"/>
    <property type="project" value="TreeGrafter"/>
</dbReference>
<comment type="subcellular location">
    <subcellularLocation>
        <location evidence="1">Nucleus</location>
    </subcellularLocation>
</comment>
<dbReference type="InterPro" id="IPR016024">
    <property type="entry name" value="ARM-type_fold"/>
</dbReference>
<keyword evidence="3" id="KW-0227">DNA damage</keyword>
<evidence type="ECO:0000256" key="1">
    <source>
        <dbReference type="ARBA" id="ARBA00004123"/>
    </source>
</evidence>
<dbReference type="PANTHER" id="PTHR12663:SF0">
    <property type="entry name" value="PRECOCIOUS DISSOCIATION OF SISTERS 5, ISOFORM A"/>
    <property type="match status" value="1"/>
</dbReference>
<dbReference type="Proteomes" id="UP001180020">
    <property type="component" value="Unassembled WGS sequence"/>
</dbReference>
<evidence type="ECO:0000256" key="6">
    <source>
        <dbReference type="ARBA" id="ARBA00023242"/>
    </source>
</evidence>
<keyword evidence="2" id="KW-0132">Cell division</keyword>
<dbReference type="CDD" id="cd19953">
    <property type="entry name" value="PDS5"/>
    <property type="match status" value="1"/>
</dbReference>
<evidence type="ECO:0000313" key="8">
    <source>
        <dbReference type="EMBL" id="KAK1317915.1"/>
    </source>
</evidence>
<dbReference type="GO" id="GO:0051301">
    <property type="term" value="P:cell division"/>
    <property type="evidence" value="ECO:0007669"/>
    <property type="project" value="UniProtKB-KW"/>
</dbReference>
<keyword evidence="6" id="KW-0539">Nucleus</keyword>
<reference evidence="8" key="2">
    <citation type="submission" date="2023-06" db="EMBL/GenBank/DDBJ databases">
        <authorList>
            <person name="Ma L."/>
            <person name="Liu K.-W."/>
            <person name="Li Z."/>
            <person name="Hsiao Y.-Y."/>
            <person name="Qi Y."/>
            <person name="Fu T."/>
            <person name="Tang G."/>
            <person name="Zhang D."/>
            <person name="Sun W.-H."/>
            <person name="Liu D.-K."/>
            <person name="Li Y."/>
            <person name="Chen G.-Z."/>
            <person name="Liu X.-D."/>
            <person name="Liao X.-Y."/>
            <person name="Jiang Y.-T."/>
            <person name="Yu X."/>
            <person name="Hao Y."/>
            <person name="Huang J."/>
            <person name="Zhao X.-W."/>
            <person name="Ke S."/>
            <person name="Chen Y.-Y."/>
            <person name="Wu W.-L."/>
            <person name="Hsu J.-L."/>
            <person name="Lin Y.-F."/>
            <person name="Huang M.-D."/>
            <person name="Li C.-Y."/>
            <person name="Huang L."/>
            <person name="Wang Z.-W."/>
            <person name="Zhao X."/>
            <person name="Zhong W.-Y."/>
            <person name="Peng D.-H."/>
            <person name="Ahmad S."/>
            <person name="Lan S."/>
            <person name="Zhang J.-S."/>
            <person name="Tsai W.-C."/>
            <person name="Van De Peer Y."/>
            <person name="Liu Z.-J."/>
        </authorList>
    </citation>
    <scope>NUCLEOTIDE SEQUENCE</scope>
    <source>
        <strain evidence="8">CP</strain>
        <tissue evidence="8">Leaves</tissue>
    </source>
</reference>
<dbReference type="InterPro" id="IPR039776">
    <property type="entry name" value="Pds5"/>
</dbReference>
<reference evidence="8" key="1">
    <citation type="journal article" date="2023" name="Nat. Commun.">
        <title>Diploid and tetraploid genomes of Acorus and the evolution of monocots.</title>
        <authorList>
            <person name="Ma L."/>
            <person name="Liu K.W."/>
            <person name="Li Z."/>
            <person name="Hsiao Y.Y."/>
            <person name="Qi Y."/>
            <person name="Fu T."/>
            <person name="Tang G.D."/>
            <person name="Zhang D."/>
            <person name="Sun W.H."/>
            <person name="Liu D.K."/>
            <person name="Li Y."/>
            <person name="Chen G.Z."/>
            <person name="Liu X.D."/>
            <person name="Liao X.Y."/>
            <person name="Jiang Y.T."/>
            <person name="Yu X."/>
            <person name="Hao Y."/>
            <person name="Huang J."/>
            <person name="Zhao X.W."/>
            <person name="Ke S."/>
            <person name="Chen Y.Y."/>
            <person name="Wu W.L."/>
            <person name="Hsu J.L."/>
            <person name="Lin Y.F."/>
            <person name="Huang M.D."/>
            <person name="Li C.Y."/>
            <person name="Huang L."/>
            <person name="Wang Z.W."/>
            <person name="Zhao X."/>
            <person name="Zhong W.Y."/>
            <person name="Peng D.H."/>
            <person name="Ahmad S."/>
            <person name="Lan S."/>
            <person name="Zhang J.S."/>
            <person name="Tsai W.C."/>
            <person name="Van de Peer Y."/>
            <person name="Liu Z.J."/>
        </authorList>
    </citation>
    <scope>NUCLEOTIDE SEQUENCE</scope>
    <source>
        <strain evidence="8">CP</strain>
    </source>
</reference>
<evidence type="ECO:0000256" key="3">
    <source>
        <dbReference type="ARBA" id="ARBA00022763"/>
    </source>
</evidence>
<proteinExistence type="predicted"/>
<dbReference type="GO" id="GO:0005634">
    <property type="term" value="C:nucleus"/>
    <property type="evidence" value="ECO:0007669"/>
    <property type="project" value="UniProtKB-SubCell"/>
</dbReference>
<evidence type="ECO:0000256" key="2">
    <source>
        <dbReference type="ARBA" id="ARBA00022618"/>
    </source>
</evidence>
<dbReference type="GO" id="GO:0007064">
    <property type="term" value="P:mitotic sister chromatid cohesion"/>
    <property type="evidence" value="ECO:0007669"/>
    <property type="project" value="InterPro"/>
</dbReference>
<evidence type="ECO:0000313" key="9">
    <source>
        <dbReference type="Proteomes" id="UP001180020"/>
    </source>
</evidence>
<evidence type="ECO:0000256" key="5">
    <source>
        <dbReference type="ARBA" id="ARBA00023204"/>
    </source>
</evidence>
<dbReference type="Pfam" id="PF20168">
    <property type="entry name" value="PDS5"/>
    <property type="match status" value="2"/>
</dbReference>
<keyword evidence="5" id="KW-0234">DNA repair</keyword>
<evidence type="ECO:0000256" key="7">
    <source>
        <dbReference type="ARBA" id="ARBA00023306"/>
    </source>
</evidence>
<dbReference type="PANTHER" id="PTHR12663">
    <property type="entry name" value="ANDROGEN INDUCED INHIBITOR OF PROLIFERATION AS3 / PDS5-RELATED"/>
    <property type="match status" value="1"/>
</dbReference>
<organism evidence="8 9">
    <name type="scientific">Acorus calamus</name>
    <name type="common">Sweet flag</name>
    <dbReference type="NCBI Taxonomy" id="4465"/>
    <lineage>
        <taxon>Eukaryota</taxon>
        <taxon>Viridiplantae</taxon>
        <taxon>Streptophyta</taxon>
        <taxon>Embryophyta</taxon>
        <taxon>Tracheophyta</taxon>
        <taxon>Spermatophyta</taxon>
        <taxon>Magnoliopsida</taxon>
        <taxon>Liliopsida</taxon>
        <taxon>Acoraceae</taxon>
        <taxon>Acorus</taxon>
    </lineage>
</organism>
<dbReference type="SUPFAM" id="SSF48371">
    <property type="entry name" value="ARM repeat"/>
    <property type="match status" value="1"/>
</dbReference>
<keyword evidence="4" id="KW-0498">Mitosis</keyword>